<name>A0A6I6JFL5_9BACT</name>
<feature type="transmembrane region" description="Helical" evidence="1">
    <location>
        <begin position="9"/>
        <end position="29"/>
    </location>
</feature>
<evidence type="ECO:0000313" key="2">
    <source>
        <dbReference type="EMBL" id="QGY39212.1"/>
    </source>
</evidence>
<dbReference type="InterPro" id="IPR039535">
    <property type="entry name" value="ASST-like"/>
</dbReference>
<protein>
    <recommendedName>
        <fullName evidence="4">Aryl sulfotransferase</fullName>
    </recommendedName>
</protein>
<keyword evidence="3" id="KW-1185">Reference proteome</keyword>
<dbReference type="Pfam" id="PF14269">
    <property type="entry name" value="Arylsulfotran_2"/>
    <property type="match status" value="1"/>
</dbReference>
<evidence type="ECO:0008006" key="4">
    <source>
        <dbReference type="Google" id="ProtNLM"/>
    </source>
</evidence>
<keyword evidence="1" id="KW-1133">Transmembrane helix</keyword>
<dbReference type="RefSeq" id="WP_158946437.1">
    <property type="nucleotide sequence ID" value="NZ_CP046400.1"/>
</dbReference>
<dbReference type="PANTHER" id="PTHR35340:SF5">
    <property type="entry name" value="ASST-DOMAIN-CONTAINING PROTEIN"/>
    <property type="match status" value="1"/>
</dbReference>
<proteinExistence type="predicted"/>
<evidence type="ECO:0000313" key="3">
    <source>
        <dbReference type="Proteomes" id="UP000428328"/>
    </source>
</evidence>
<keyword evidence="1" id="KW-0472">Membrane</keyword>
<gene>
    <name evidence="2" type="ORF">GM415_03425</name>
</gene>
<reference evidence="2 3" key="1">
    <citation type="submission" date="2019-11" db="EMBL/GenBank/DDBJ databases">
        <authorList>
            <person name="Zheng R.K."/>
            <person name="Sun C.M."/>
        </authorList>
    </citation>
    <scope>NUCLEOTIDE SEQUENCE [LARGE SCALE GENOMIC DNA]</scope>
    <source>
        <strain evidence="2 3">SRB007</strain>
    </source>
</reference>
<dbReference type="KEGG" id="psel:GM415_03425"/>
<dbReference type="AlphaFoldDB" id="A0A6I6JFL5"/>
<organism evidence="2 3">
    <name type="scientific">Pseudodesulfovibrio cashew</name>
    <dbReference type="NCBI Taxonomy" id="2678688"/>
    <lineage>
        <taxon>Bacteria</taxon>
        <taxon>Pseudomonadati</taxon>
        <taxon>Thermodesulfobacteriota</taxon>
        <taxon>Desulfovibrionia</taxon>
        <taxon>Desulfovibrionales</taxon>
        <taxon>Desulfovibrionaceae</taxon>
    </lineage>
</organism>
<dbReference type="SUPFAM" id="SSF101898">
    <property type="entry name" value="NHL repeat"/>
    <property type="match status" value="1"/>
</dbReference>
<accession>A0A6I6JFL5</accession>
<dbReference type="PANTHER" id="PTHR35340">
    <property type="entry name" value="PQQ ENZYME REPEAT PROTEIN-RELATED"/>
    <property type="match status" value="1"/>
</dbReference>
<dbReference type="Proteomes" id="UP000428328">
    <property type="component" value="Chromosome"/>
</dbReference>
<keyword evidence="1" id="KW-0812">Transmembrane</keyword>
<dbReference type="EMBL" id="CP046400">
    <property type="protein sequence ID" value="QGY39212.1"/>
    <property type="molecule type" value="Genomic_DNA"/>
</dbReference>
<dbReference type="InterPro" id="IPR053143">
    <property type="entry name" value="Arylsulfate_ST"/>
</dbReference>
<sequence>MKKADPSKILFYCSLYSTILLLTLSIGLYCGIKKNFVYGLYHKIFNDLKLLYAEKSTLTGTTPSHFLQKARKPGAGVTINEVGGNDLILLSGFFDKSNELRLIRRDGTVLKKWKVAYSHFFPKPDFFPTAPNTDWNIDTHGALILPDGSVVFNYEYGGTVKLDKLGNLVWKVRKSTHHSLEVNHDGSFWVPGRIYASPEDKSNLPFPCPHKLDSLIKISRGGEVLREISVPGLFMKNGLESLLTSNGRRLERHMRWDEEIVHLNKIVELSPSLAPKFDKFQSGDLLLSLRTYNMLLVVSPESETIKWWHIGPWKRQHDPEFAPDGTITVFNNNSYYLTDAADFFSNIIKIDPITNESHVILGHETGVDFASKVRGKHQLTPSGGLFITEFEGGRVFETDKSGKIIWEYINRYDNDNVAEITEARVYPADYFEVKEWAN</sequence>
<evidence type="ECO:0000256" key="1">
    <source>
        <dbReference type="SAM" id="Phobius"/>
    </source>
</evidence>